<comment type="similarity">
    <text evidence="1">Belongs to the aspartate/glutamate racemases family.</text>
</comment>
<dbReference type="EMBL" id="JAXOVW010000077">
    <property type="protein sequence ID" value="MDZ5609675.1"/>
    <property type="molecule type" value="Genomic_DNA"/>
</dbReference>
<dbReference type="Gene3D" id="3.40.50.1860">
    <property type="match status" value="2"/>
</dbReference>
<dbReference type="SUPFAM" id="SSF53681">
    <property type="entry name" value="Aspartate/glutamate racemase"/>
    <property type="match status" value="2"/>
</dbReference>
<evidence type="ECO:0000313" key="4">
    <source>
        <dbReference type="Proteomes" id="UP001291930"/>
    </source>
</evidence>
<accession>A0ABU5K1P2</accession>
<proteinExistence type="inferred from homology"/>
<feature type="non-terminal residue" evidence="3">
    <location>
        <position position="238"/>
    </location>
</feature>
<sequence length="238" mass="26576">MQMIGLIGGMSWESSAEYYRIINEQVKKRLGGLHSAKCLLYSVDFAEIEYYQSEGDWEKAGEVLGEAAYSLEKAGADFIVICTNTMHKVISNIKEKVSIPILHIADATAIEIKKHGIRSVGLLGTKYTMEQDFYKSRIEQNGIKIIVPNEADRELINGIIYNELCLGEINQVSRDSYKEIINRLVQNGAEGIILGCTEIGLLVKQEDSQVPLFDTTFIHAVEAVNISLGRYLNAVQEN</sequence>
<dbReference type="PROSITE" id="PS00923">
    <property type="entry name" value="ASP_GLU_RACEMASE_1"/>
    <property type="match status" value="1"/>
</dbReference>
<dbReference type="NCBIfam" id="TIGR00035">
    <property type="entry name" value="asp_race"/>
    <property type="match status" value="1"/>
</dbReference>
<evidence type="ECO:0000313" key="3">
    <source>
        <dbReference type="EMBL" id="MDZ5609675.1"/>
    </source>
</evidence>
<name>A0ABU5K1P2_9BACI</name>
<dbReference type="InterPro" id="IPR001920">
    <property type="entry name" value="Asp/Glu_race"/>
</dbReference>
<protein>
    <submittedName>
        <fullName evidence="3">Aspartate/glutamate racemase family protein</fullName>
    </submittedName>
</protein>
<dbReference type="InterPro" id="IPR004380">
    <property type="entry name" value="Asp_race"/>
</dbReference>
<organism evidence="3 4">
    <name type="scientific">Bacillus bingmayongensis</name>
    <dbReference type="NCBI Taxonomy" id="1150157"/>
    <lineage>
        <taxon>Bacteria</taxon>
        <taxon>Bacillati</taxon>
        <taxon>Bacillota</taxon>
        <taxon>Bacilli</taxon>
        <taxon>Bacillales</taxon>
        <taxon>Bacillaceae</taxon>
        <taxon>Bacillus</taxon>
    </lineage>
</organism>
<dbReference type="InterPro" id="IPR015942">
    <property type="entry name" value="Asp/Glu/hydantoin_racemase"/>
</dbReference>
<dbReference type="PANTHER" id="PTHR21198:SF7">
    <property type="entry name" value="ASPARTATE-GLUTAMATE RACEMASE FAMILY"/>
    <property type="match status" value="1"/>
</dbReference>
<keyword evidence="4" id="KW-1185">Reference proteome</keyword>
<evidence type="ECO:0000256" key="1">
    <source>
        <dbReference type="ARBA" id="ARBA00007847"/>
    </source>
</evidence>
<gene>
    <name evidence="3" type="ORF">U2I54_22095</name>
</gene>
<dbReference type="Pfam" id="PF01177">
    <property type="entry name" value="Asp_Glu_race"/>
    <property type="match status" value="1"/>
</dbReference>
<dbReference type="Proteomes" id="UP001291930">
    <property type="component" value="Unassembled WGS sequence"/>
</dbReference>
<comment type="caution">
    <text evidence="3">The sequence shown here is derived from an EMBL/GenBank/DDBJ whole genome shotgun (WGS) entry which is preliminary data.</text>
</comment>
<keyword evidence="2" id="KW-0413">Isomerase</keyword>
<dbReference type="PANTHER" id="PTHR21198">
    <property type="entry name" value="GLUTAMATE RACEMASE"/>
    <property type="match status" value="1"/>
</dbReference>
<evidence type="ECO:0000256" key="2">
    <source>
        <dbReference type="ARBA" id="ARBA00023235"/>
    </source>
</evidence>
<dbReference type="RefSeq" id="WP_374219088.1">
    <property type="nucleotide sequence ID" value="NZ_JAXOVW010000077.1"/>
</dbReference>
<dbReference type="InterPro" id="IPR018187">
    <property type="entry name" value="Asp/Glu_racemase_AS_1"/>
</dbReference>
<reference evidence="4" key="1">
    <citation type="submission" date="2023-11" db="EMBL/GenBank/DDBJ databases">
        <title>Genome Sequence of Bacillus pseudomycoides stain BUPM19.</title>
        <authorList>
            <person name="Farhat A."/>
        </authorList>
    </citation>
    <scope>NUCLEOTIDE SEQUENCE [LARGE SCALE GENOMIC DNA]</scope>
    <source>
        <strain evidence="4">BUPM19</strain>
    </source>
</reference>